<proteinExistence type="predicted"/>
<dbReference type="AlphaFoldDB" id="A0A1L0CSY7"/>
<dbReference type="Proteomes" id="UP000182334">
    <property type="component" value="Chromosome I"/>
</dbReference>
<reference evidence="3 4" key="1">
    <citation type="submission" date="2016-10" db="EMBL/GenBank/DDBJ databases">
        <authorList>
            <person name="de Groot N.N."/>
        </authorList>
    </citation>
    <scope>NUCLEOTIDE SEQUENCE [LARGE SCALE GENOMIC DNA]</scope>
    <source>
        <strain evidence="1 4">CBS 141442</strain>
        <strain evidence="2 3">PYCC 4715</strain>
    </source>
</reference>
<dbReference type="OrthoDB" id="4079529at2759"/>
<keyword evidence="4" id="KW-1185">Reference proteome</keyword>
<dbReference type="EMBL" id="LT635756">
    <property type="protein sequence ID" value="SGZ46536.1"/>
    <property type="molecule type" value="Genomic_DNA"/>
</dbReference>
<gene>
    <name evidence="2" type="ORF">SAMEA4029009_CIC11G00000000949</name>
    <name evidence="1" type="ORF">SAMEA4029010_CIC11G00000002404</name>
</gene>
<evidence type="ECO:0000313" key="3">
    <source>
        <dbReference type="Proteomes" id="UP000182259"/>
    </source>
</evidence>
<name>A0A1L0CSY7_9ASCO</name>
<evidence type="ECO:0000313" key="4">
    <source>
        <dbReference type="Proteomes" id="UP000182334"/>
    </source>
</evidence>
<dbReference type="EMBL" id="LT635764">
    <property type="protein sequence ID" value="SGZ50523.1"/>
    <property type="molecule type" value="Genomic_DNA"/>
</dbReference>
<accession>A0A1L0CSY7</accession>
<sequence length="83" mass="9446">MTCPLCGLELRQNLLLTSLAITVCSNEQCIYPFNMSMEQIQQKRLMTKTSEREIMGKMLPKLAGAQVDEKVASFMVKEDDLME</sequence>
<organism evidence="1 4">
    <name type="scientific">Sungouiella intermedia</name>
    <dbReference type="NCBI Taxonomy" id="45354"/>
    <lineage>
        <taxon>Eukaryota</taxon>
        <taxon>Fungi</taxon>
        <taxon>Dikarya</taxon>
        <taxon>Ascomycota</taxon>
        <taxon>Saccharomycotina</taxon>
        <taxon>Pichiomycetes</taxon>
        <taxon>Metschnikowiaceae</taxon>
        <taxon>Sungouiella</taxon>
    </lineage>
</organism>
<protein>
    <submittedName>
        <fullName evidence="2">CIC11C00000000949</fullName>
    </submittedName>
    <submittedName>
        <fullName evidence="1">CIC11C00000002404</fullName>
    </submittedName>
</protein>
<evidence type="ECO:0000313" key="1">
    <source>
        <dbReference type="EMBL" id="SGZ46536.1"/>
    </source>
</evidence>
<dbReference type="Proteomes" id="UP000182259">
    <property type="component" value="Chromosome I"/>
</dbReference>
<evidence type="ECO:0000313" key="2">
    <source>
        <dbReference type="EMBL" id="SGZ50523.1"/>
    </source>
</evidence>